<accession>A0ABU1NCU2</accession>
<dbReference type="EMBL" id="JAVDRF010000003">
    <property type="protein sequence ID" value="MDR6536107.1"/>
    <property type="molecule type" value="Genomic_DNA"/>
</dbReference>
<comment type="caution">
    <text evidence="2">The sequence shown here is derived from an EMBL/GenBank/DDBJ whole genome shotgun (WGS) entry which is preliminary data.</text>
</comment>
<feature type="transmembrane region" description="Helical" evidence="1">
    <location>
        <begin position="290"/>
        <end position="309"/>
    </location>
</feature>
<dbReference type="RefSeq" id="WP_309900788.1">
    <property type="nucleotide sequence ID" value="NZ_JAVDRF010000003.1"/>
</dbReference>
<sequence length="358" mass="40042">MNEYLRQLSPTQQVAALFFIVFGLLVVVSTAAFLLTFRERRNPRGDERWQRELAHFRRLLGTTWFMAVIFWIGWALGETVATVLFALISFFTLREFITLSPTRRGDHRSLILAFFIVLPIQFWLVATARFDLFTVFIPVYVFLAIPVVSALADDPNHFLERNAKLQWGIMVCVYGMSHVPALLLLSFPGYEGKSAFLVFFLVFVVQTCVLVQHLIARRGSLPGEEEKAAAEDAGASGAHLKRVGHWLFRDAPAAPHVSRSFNWRSWAIGMAIASVVGALFSFITPFRFGQALAVSLLACVAGSMGHLVMKALKRDRGIPNWGRRGVGVTGANGLLDRVDALCFAAPVFFHSVRWYFGA</sequence>
<feature type="transmembrane region" description="Helical" evidence="1">
    <location>
        <begin position="14"/>
        <end position="35"/>
    </location>
</feature>
<keyword evidence="3" id="KW-1185">Reference proteome</keyword>
<name>A0ABU1NCU2_9BURK</name>
<organism evidence="2 3">
    <name type="scientific">Variovorax soli</name>
    <dbReference type="NCBI Taxonomy" id="376815"/>
    <lineage>
        <taxon>Bacteria</taxon>
        <taxon>Pseudomonadati</taxon>
        <taxon>Pseudomonadota</taxon>
        <taxon>Betaproteobacteria</taxon>
        <taxon>Burkholderiales</taxon>
        <taxon>Comamonadaceae</taxon>
        <taxon>Variovorax</taxon>
    </lineage>
</organism>
<keyword evidence="1" id="KW-0812">Transmembrane</keyword>
<reference evidence="2 3" key="1">
    <citation type="submission" date="2023-07" db="EMBL/GenBank/DDBJ databases">
        <title>Sorghum-associated microbial communities from plants grown in Nebraska, USA.</title>
        <authorList>
            <person name="Schachtman D."/>
        </authorList>
    </citation>
    <scope>NUCLEOTIDE SEQUENCE [LARGE SCALE GENOMIC DNA]</scope>
    <source>
        <strain evidence="2 3">DS1781</strain>
    </source>
</reference>
<keyword evidence="2" id="KW-0808">Transferase</keyword>
<dbReference type="EC" id="2.7.7.41" evidence="2"/>
<gene>
    <name evidence="2" type="ORF">J2739_001877</name>
</gene>
<dbReference type="GO" id="GO:0004605">
    <property type="term" value="F:phosphatidate cytidylyltransferase activity"/>
    <property type="evidence" value="ECO:0007669"/>
    <property type="project" value="UniProtKB-EC"/>
</dbReference>
<evidence type="ECO:0000256" key="1">
    <source>
        <dbReference type="SAM" id="Phobius"/>
    </source>
</evidence>
<evidence type="ECO:0000313" key="2">
    <source>
        <dbReference type="EMBL" id="MDR6536107.1"/>
    </source>
</evidence>
<dbReference type="Proteomes" id="UP001184230">
    <property type="component" value="Unassembled WGS sequence"/>
</dbReference>
<dbReference type="PANTHER" id="PTHR43535">
    <property type="entry name" value="PHOSPHATIDATE CYTIDYLYLTRANSFERASE"/>
    <property type="match status" value="1"/>
</dbReference>
<feature type="transmembrane region" description="Helical" evidence="1">
    <location>
        <begin position="109"/>
        <end position="126"/>
    </location>
</feature>
<feature type="transmembrane region" description="Helical" evidence="1">
    <location>
        <begin position="132"/>
        <end position="153"/>
    </location>
</feature>
<keyword evidence="2" id="KW-0548">Nucleotidyltransferase</keyword>
<protein>
    <submittedName>
        <fullName evidence="2">Phosphatidate cytidylyltransferase</fullName>
        <ecNumber evidence="2">2.7.7.41</ecNumber>
    </submittedName>
</protein>
<proteinExistence type="predicted"/>
<keyword evidence="1" id="KW-0472">Membrane</keyword>
<feature type="transmembrane region" description="Helical" evidence="1">
    <location>
        <begin position="266"/>
        <end position="284"/>
    </location>
</feature>
<feature type="transmembrane region" description="Helical" evidence="1">
    <location>
        <begin position="194"/>
        <end position="215"/>
    </location>
</feature>
<feature type="transmembrane region" description="Helical" evidence="1">
    <location>
        <begin position="165"/>
        <end position="188"/>
    </location>
</feature>
<evidence type="ECO:0000313" key="3">
    <source>
        <dbReference type="Proteomes" id="UP001184230"/>
    </source>
</evidence>
<keyword evidence="1" id="KW-1133">Transmembrane helix</keyword>
<dbReference type="PANTHER" id="PTHR43535:SF1">
    <property type="entry name" value="PHOSPHATIDATE CYTIDYLYLTRANSFERASE"/>
    <property type="match status" value="1"/>
</dbReference>
<dbReference type="Pfam" id="PF01148">
    <property type="entry name" value="CTP_transf_1"/>
    <property type="match status" value="2"/>
</dbReference>